<dbReference type="GO" id="GO:0005739">
    <property type="term" value="C:mitochondrion"/>
    <property type="evidence" value="ECO:0007669"/>
    <property type="project" value="TreeGrafter"/>
</dbReference>
<dbReference type="PANTHER" id="PTHR48094">
    <property type="entry name" value="PROTEIN/NUCLEIC ACID DEGLYCASE DJ-1-RELATED"/>
    <property type="match status" value="1"/>
</dbReference>
<dbReference type="InterPro" id="IPR006287">
    <property type="entry name" value="DJ-1"/>
</dbReference>
<gene>
    <name evidence="4" type="ORF">MEPE_04039</name>
</gene>
<evidence type="ECO:0000313" key="5">
    <source>
        <dbReference type="Proteomes" id="UP001294444"/>
    </source>
</evidence>
<dbReference type="Proteomes" id="UP001294444">
    <property type="component" value="Unassembled WGS sequence"/>
</dbReference>
<evidence type="ECO:0000259" key="3">
    <source>
        <dbReference type="Pfam" id="PF01965"/>
    </source>
</evidence>
<keyword evidence="5" id="KW-1185">Reference proteome</keyword>
<dbReference type="InterPro" id="IPR002818">
    <property type="entry name" value="DJ-1/PfpI"/>
</dbReference>
<dbReference type="CDD" id="cd03135">
    <property type="entry name" value="GATase1_DJ-1"/>
    <property type="match status" value="1"/>
</dbReference>
<dbReference type="EMBL" id="OAPG01000009">
    <property type="protein sequence ID" value="SNX85330.1"/>
    <property type="molecule type" value="Genomic_DNA"/>
</dbReference>
<name>A0AAJ4XN55_9BASI</name>
<dbReference type="SUPFAM" id="SSF52317">
    <property type="entry name" value="Class I glutamine amidotransferase-like"/>
    <property type="match status" value="1"/>
</dbReference>
<evidence type="ECO:0000313" key="4">
    <source>
        <dbReference type="EMBL" id="SNX85330.1"/>
    </source>
</evidence>
<organism evidence="4 5">
    <name type="scientific">Melanopsichium pennsylvanicum</name>
    <dbReference type="NCBI Taxonomy" id="63383"/>
    <lineage>
        <taxon>Eukaryota</taxon>
        <taxon>Fungi</taxon>
        <taxon>Dikarya</taxon>
        <taxon>Basidiomycota</taxon>
        <taxon>Ustilaginomycotina</taxon>
        <taxon>Ustilaginomycetes</taxon>
        <taxon>Ustilaginales</taxon>
        <taxon>Ustilaginaceae</taxon>
        <taxon>Melanopsichium</taxon>
    </lineage>
</organism>
<dbReference type="PANTHER" id="PTHR48094:SF12">
    <property type="entry name" value="PARKINSON DISEASE PROTEIN 7 HOMOLOG"/>
    <property type="match status" value="1"/>
</dbReference>
<comment type="catalytic activity">
    <reaction evidence="2">
        <text>methylglyoxal + H2O = (R)-lactate + H(+)</text>
        <dbReference type="Rhea" id="RHEA:27754"/>
        <dbReference type="ChEBI" id="CHEBI:15377"/>
        <dbReference type="ChEBI" id="CHEBI:15378"/>
        <dbReference type="ChEBI" id="CHEBI:16004"/>
        <dbReference type="ChEBI" id="CHEBI:17158"/>
        <dbReference type="EC" id="4.2.1.130"/>
    </reaction>
</comment>
<dbReference type="GO" id="GO:0019172">
    <property type="term" value="F:glyoxalase III activity"/>
    <property type="evidence" value="ECO:0007669"/>
    <property type="project" value="UniProtKB-EC"/>
</dbReference>
<dbReference type="GO" id="GO:1903189">
    <property type="term" value="P:glyoxal metabolic process"/>
    <property type="evidence" value="ECO:0007669"/>
    <property type="project" value="TreeGrafter"/>
</dbReference>
<dbReference type="Gene3D" id="3.40.50.880">
    <property type="match status" value="1"/>
</dbReference>
<dbReference type="InterPro" id="IPR029062">
    <property type="entry name" value="Class_I_gatase-like"/>
</dbReference>
<dbReference type="Pfam" id="PF01965">
    <property type="entry name" value="DJ-1_PfpI"/>
    <property type="match status" value="1"/>
</dbReference>
<dbReference type="InterPro" id="IPR050325">
    <property type="entry name" value="Prot/Nucl_acid_deglycase"/>
</dbReference>
<sequence length="216" mass="22789">MPSALILIAQGTEESEYTITYDILVRASITVESALVGSSSNSVNPESPHSAEYVTCSRGVKIVPDLRLPDLAGGKALEYDAIIIPGGAKGAEIISHNQDVQQLISAMYGKGKIVGAICAGSLAIKSAGVGKDSNITSHLSVKSSLDKDYNYKDDRVVTANNLITSRGPGTTFEFALTLVEALMGKQMRNQIEPPMILPPNILSASKTSPDQVQPSS</sequence>
<dbReference type="NCBIfam" id="TIGR01383">
    <property type="entry name" value="not_thiJ"/>
    <property type="match status" value="1"/>
</dbReference>
<evidence type="ECO:0000256" key="1">
    <source>
        <dbReference type="ARBA" id="ARBA00013134"/>
    </source>
</evidence>
<comment type="caution">
    <text evidence="4">The sequence shown here is derived from an EMBL/GenBank/DDBJ whole genome shotgun (WGS) entry which is preliminary data.</text>
</comment>
<evidence type="ECO:0000256" key="2">
    <source>
        <dbReference type="ARBA" id="ARBA00048082"/>
    </source>
</evidence>
<proteinExistence type="predicted"/>
<dbReference type="GO" id="GO:0005634">
    <property type="term" value="C:nucleus"/>
    <property type="evidence" value="ECO:0007669"/>
    <property type="project" value="TreeGrafter"/>
</dbReference>
<reference evidence="4" key="1">
    <citation type="submission" date="2023-10" db="EMBL/GenBank/DDBJ databases">
        <authorList>
            <person name="Guldener U."/>
        </authorList>
    </citation>
    <scope>NUCLEOTIDE SEQUENCE</scope>
    <source>
        <strain evidence="4">Mp4</strain>
    </source>
</reference>
<accession>A0AAJ4XN55</accession>
<dbReference type="EC" id="4.2.1.130" evidence="1"/>
<dbReference type="GO" id="GO:0006979">
    <property type="term" value="P:response to oxidative stress"/>
    <property type="evidence" value="ECO:0007669"/>
    <property type="project" value="TreeGrafter"/>
</dbReference>
<dbReference type="AlphaFoldDB" id="A0AAJ4XN55"/>
<feature type="domain" description="DJ-1/PfpI" evidence="3">
    <location>
        <begin position="3"/>
        <end position="180"/>
    </location>
</feature>
<protein>
    <recommendedName>
        <fullName evidence="1">D-lactate dehydratase</fullName>
        <ecNumber evidence="1">4.2.1.130</ecNumber>
    </recommendedName>
</protein>